<sequence>MYLNKINPFLLTFNYEKYARKSCILMSTANAPNKDRESDFDFRTNHDFLPTNQPIKPVSNSEFSRNFKEKLKRKKLLLVSIIIFILVALIAICSAILDYILSKSSQKKNFIRLLFHFGTILNSKIIYHDLKKKSILIRGFRE</sequence>
<evidence type="ECO:0000313" key="3">
    <source>
        <dbReference type="Proteomes" id="UP000276133"/>
    </source>
</evidence>
<dbReference type="EMBL" id="REGN01013549">
    <property type="protein sequence ID" value="RMZ93792.1"/>
    <property type="molecule type" value="Genomic_DNA"/>
</dbReference>
<keyword evidence="1" id="KW-0472">Membrane</keyword>
<organism evidence="2 3">
    <name type="scientific">Brachionus plicatilis</name>
    <name type="common">Marine rotifer</name>
    <name type="synonym">Brachionus muelleri</name>
    <dbReference type="NCBI Taxonomy" id="10195"/>
    <lineage>
        <taxon>Eukaryota</taxon>
        <taxon>Metazoa</taxon>
        <taxon>Spiralia</taxon>
        <taxon>Gnathifera</taxon>
        <taxon>Rotifera</taxon>
        <taxon>Eurotatoria</taxon>
        <taxon>Monogononta</taxon>
        <taxon>Pseudotrocha</taxon>
        <taxon>Ploima</taxon>
        <taxon>Brachionidae</taxon>
        <taxon>Brachionus</taxon>
    </lineage>
</organism>
<accession>A0A3M7P3Z8</accession>
<keyword evidence="1" id="KW-0812">Transmembrane</keyword>
<comment type="caution">
    <text evidence="2">The sequence shown here is derived from an EMBL/GenBank/DDBJ whole genome shotgun (WGS) entry which is preliminary data.</text>
</comment>
<dbReference type="AlphaFoldDB" id="A0A3M7P3Z8"/>
<keyword evidence="3" id="KW-1185">Reference proteome</keyword>
<feature type="transmembrane region" description="Helical" evidence="1">
    <location>
        <begin position="76"/>
        <end position="97"/>
    </location>
</feature>
<evidence type="ECO:0000256" key="1">
    <source>
        <dbReference type="SAM" id="Phobius"/>
    </source>
</evidence>
<evidence type="ECO:0000313" key="2">
    <source>
        <dbReference type="EMBL" id="RMZ93792.1"/>
    </source>
</evidence>
<keyword evidence="1" id="KW-1133">Transmembrane helix</keyword>
<name>A0A3M7P3Z8_BRAPC</name>
<dbReference type="Proteomes" id="UP000276133">
    <property type="component" value="Unassembled WGS sequence"/>
</dbReference>
<protein>
    <submittedName>
        <fullName evidence="2">Uncharacterized protein</fullName>
    </submittedName>
</protein>
<reference evidence="2 3" key="1">
    <citation type="journal article" date="2018" name="Sci. Rep.">
        <title>Genomic signatures of local adaptation to the degree of environmental predictability in rotifers.</title>
        <authorList>
            <person name="Franch-Gras L."/>
            <person name="Hahn C."/>
            <person name="Garcia-Roger E.M."/>
            <person name="Carmona M.J."/>
            <person name="Serra M."/>
            <person name="Gomez A."/>
        </authorList>
    </citation>
    <scope>NUCLEOTIDE SEQUENCE [LARGE SCALE GENOMIC DNA]</scope>
    <source>
        <strain evidence="2">HYR1</strain>
    </source>
</reference>
<gene>
    <name evidence="2" type="ORF">BpHYR1_028258</name>
</gene>
<proteinExistence type="predicted"/>